<accession>A0A239V9M5</accession>
<proteinExistence type="predicted"/>
<sequence length="150" mass="16754">MRIWSLHPSLLDRAALVAGWRETLLAQKVLRGLTKGYRNHLQLERFKSLADPVASVAVYLHGLADEADIRGYRFDRSRIVDVADARMSVARSAEFPVTSGQLEYELSHLRSKVVVRAPQWLPCLDAVVGVPPAHSAFVVISGDIEPWEII</sequence>
<dbReference type="RefSeq" id="WP_084441175.1">
    <property type="nucleotide sequence ID" value="NZ_LT906453.1"/>
</dbReference>
<evidence type="ECO:0000313" key="2">
    <source>
        <dbReference type="Proteomes" id="UP000242637"/>
    </source>
</evidence>
<dbReference type="AlphaFoldDB" id="A0A239V9M5"/>
<keyword evidence="2" id="KW-1185">Reference proteome</keyword>
<dbReference type="Proteomes" id="UP000242637">
    <property type="component" value="Chromosome 1"/>
</dbReference>
<organism evidence="1 2">
    <name type="scientific">Dermatophilus congolensis</name>
    <dbReference type="NCBI Taxonomy" id="1863"/>
    <lineage>
        <taxon>Bacteria</taxon>
        <taxon>Bacillati</taxon>
        <taxon>Actinomycetota</taxon>
        <taxon>Actinomycetes</taxon>
        <taxon>Micrococcales</taxon>
        <taxon>Dermatophilaceae</taxon>
        <taxon>Dermatophilus</taxon>
    </lineage>
</organism>
<protein>
    <recommendedName>
        <fullName evidence="3">Pyrimidine dimer DNA glycosylase</fullName>
    </recommendedName>
</protein>
<name>A0A239V9M5_9MICO</name>
<dbReference type="Pfam" id="PF03013">
    <property type="entry name" value="Pyr_excise"/>
    <property type="match status" value="1"/>
</dbReference>
<dbReference type="KEGG" id="dco:SAMEA4475696_0512"/>
<reference evidence="1 2" key="1">
    <citation type="submission" date="2017-06" db="EMBL/GenBank/DDBJ databases">
        <authorList>
            <consortium name="Pathogen Informatics"/>
        </authorList>
    </citation>
    <scope>NUCLEOTIDE SEQUENCE [LARGE SCALE GENOMIC DNA]</scope>
    <source>
        <strain evidence="1 2">NCTC13039</strain>
    </source>
</reference>
<dbReference type="GeneID" id="63458793"/>
<dbReference type="InterPro" id="IPR004260">
    <property type="entry name" value="Pyr-dimer_DNA_glycosylase"/>
</dbReference>
<evidence type="ECO:0008006" key="3">
    <source>
        <dbReference type="Google" id="ProtNLM"/>
    </source>
</evidence>
<gene>
    <name evidence="1" type="ORF">SAMEA4475696_00512</name>
</gene>
<dbReference type="OrthoDB" id="3253436at2"/>
<evidence type="ECO:0000313" key="1">
    <source>
        <dbReference type="EMBL" id="SNV18669.1"/>
    </source>
</evidence>
<dbReference type="EMBL" id="LT906453">
    <property type="protein sequence ID" value="SNV18669.1"/>
    <property type="molecule type" value="Genomic_DNA"/>
</dbReference>